<feature type="coiled-coil region" evidence="6">
    <location>
        <begin position="685"/>
        <end position="733"/>
    </location>
</feature>
<keyword evidence="4" id="KW-0347">Helicase</keyword>
<proteinExistence type="inferred from homology"/>
<feature type="domain" description="DNA2/NAM7 helicase-like C-terminal" evidence="8">
    <location>
        <begin position="990"/>
        <end position="1164"/>
    </location>
</feature>
<feature type="coiled-coil region" evidence="6">
    <location>
        <begin position="624"/>
        <end position="658"/>
    </location>
</feature>
<dbReference type="Gene3D" id="3.40.50.300">
    <property type="entry name" value="P-loop containing nucleotide triphosphate hydrolases"/>
    <property type="match status" value="3"/>
</dbReference>
<evidence type="ECO:0000313" key="10">
    <source>
        <dbReference type="Proteomes" id="UP000195080"/>
    </source>
</evidence>
<evidence type="ECO:0008006" key="11">
    <source>
        <dbReference type="Google" id="ProtNLM"/>
    </source>
</evidence>
<dbReference type="PANTHER" id="PTHR43788">
    <property type="entry name" value="DNA2/NAM7 HELICASE FAMILY MEMBER"/>
    <property type="match status" value="1"/>
</dbReference>
<keyword evidence="10" id="KW-1185">Reference proteome</keyword>
<evidence type="ECO:0000259" key="8">
    <source>
        <dbReference type="Pfam" id="PF13087"/>
    </source>
</evidence>
<evidence type="ECO:0000256" key="2">
    <source>
        <dbReference type="ARBA" id="ARBA00022741"/>
    </source>
</evidence>
<dbReference type="SUPFAM" id="SSF52540">
    <property type="entry name" value="P-loop containing nucleoside triphosphate hydrolases"/>
    <property type="match status" value="1"/>
</dbReference>
<dbReference type="Proteomes" id="UP000195080">
    <property type="component" value="Chromosome"/>
</dbReference>
<organism evidence="9 10">
    <name type="scientific">Candidatus Enterococcus lemimoniae</name>
    <dbReference type="NCBI Taxonomy" id="1834167"/>
    <lineage>
        <taxon>Bacteria</taxon>
        <taxon>Bacillati</taxon>
        <taxon>Bacillota</taxon>
        <taxon>Bacilli</taxon>
        <taxon>Lactobacillales</taxon>
        <taxon>Enterococcaceae</taxon>
        <taxon>Enterococcus</taxon>
    </lineage>
</organism>
<name>A0ABZ2T377_9ENTE</name>
<dbReference type="InterPro" id="IPR027417">
    <property type="entry name" value="P-loop_NTPase"/>
</dbReference>
<evidence type="ECO:0000313" key="9">
    <source>
        <dbReference type="EMBL" id="WYJ85840.1"/>
    </source>
</evidence>
<dbReference type="InterPro" id="IPR041679">
    <property type="entry name" value="DNA2/NAM7-like_C"/>
</dbReference>
<protein>
    <recommendedName>
        <fullName evidence="11">DNA helicase</fullName>
    </recommendedName>
</protein>
<reference evidence="10" key="1">
    <citation type="submission" date="2017-05" db="EMBL/GenBank/DDBJ databases">
        <title>The Genome Sequence of EEnterococcus faecalis 9F2_4866.</title>
        <authorList>
            <consortium name="The Broad Institute Genomics Platform"/>
            <consortium name="The Broad Institute Genomic Center for Infectious Diseases"/>
            <person name="Earl A."/>
            <person name="Manson A."/>
            <person name="Schwartman J."/>
            <person name="Gilmore M."/>
            <person name="Abouelleil A."/>
            <person name="Cao P."/>
            <person name="Chapman S."/>
            <person name="Cusick C."/>
            <person name="Shea T."/>
            <person name="Young S."/>
            <person name="Neafsey D."/>
            <person name="Nusbaum C."/>
            <person name="Birren B."/>
        </authorList>
    </citation>
    <scope>NUCLEOTIDE SEQUENCE [LARGE SCALE GENOMIC DNA]</scope>
    <source>
        <strain evidence="10">12C11_DIV0727</strain>
    </source>
</reference>
<evidence type="ECO:0000256" key="4">
    <source>
        <dbReference type="ARBA" id="ARBA00022806"/>
    </source>
</evidence>
<gene>
    <name evidence="9" type="ORF">A5866_000917</name>
</gene>
<sequence>MENTKLVTDIIEYWRMVEFLDQNKFPYPSKLQVKQIKDVLSKRKVYSNSLTIFENIPLNTTVKETISKREEVIKVFPFEGAAIHIMVGKVARNSIIEALFSLIKEKEIVEKNREKICMYALKVTKEGTYIKGSLKVSPLLWGTAICFHYPDNIKNKMSLAEYDQTMDNIEKYFMKEQDELFVDDTLLKSMYDYIYEIFVKRWVKNSQATFEGSLIYTRFKTKDELERLNDSLEDYSDLMTGFFQKDFEMVIDQLKQEVLPSKDFTNYVTSLMAHSFDKEKSRKINIRTEDNFLKELLDPANAPIGKWPSDHQPALMQQVAINAYLTNKDDYFSVNGPPGTGKTTLLKEIVAHNVVKVASLLSEYDQADDAFVKRTFSDGTKKENGYDKKFGNYYAFKNDEISKYGMLVASSNNAAVENITKDLPEYESLHDSLESEQCKEIKQLFDLTKEQKTLEFSFSSFTKDNKRKTVDLVQKDIYFSALAHDLKNNEEMETVDLFSEWGLISAPLGKRKNLKDYYYSVIQPIIKNIATHSFKNEAEFTEARNVFKLQLEKVLRLQQKLSDTSKIMNVKDLEIHKMTEEQSDLNKQIFQKEKQIHIGQKEILQRKSEMNEIQEMLLKIEVEKELSETKLHEMNRDIESVENDLKESKTRIIELQDTRKFIEIILGKWITTQRLTEIEEEKDSLDKITESKKLILEKIKLLEDEIKPIINKKIKTEKEYQKIKDKIQNVQSKNHSFAESIQTDKKKILLLDTKKEESINRYSNKVRDLKASGVTVIDDQFFKHLHSNNEKVQLSNPWMTDEYNREREKLFYLALQVNKYFVLSSKYVRHNLINLGCLWKFRKNSEQEMCHFSTKDKRAAYEHLLNTVFLITPVISTTFASVARFLDGIETPKSLGQLIIDEAGQATPQMAVGALWRFKKSIIVGDPKQVEPIVTDDVDALMRLFVTKELSDYQDKKISVQSFADSINVIGTTLLNSEKEEEWIGSPLIVHRRCLEPMFTISNALSYNNTMISCTNKPKDGVSQSFIKPESKWEDVSGKEIGDKDHHVLEQAKVALSYVEEAFRRVPDLPSLYVISPFTSVINGFKKTAGQSEVLKRIAGDYLDYWLEENCGTVHRFQGKEANEVIFLLGCDSTANGAVRWVNDNIVNVAVTRAKYRLYVIGDRALWQENESVKLIQGEL</sequence>
<keyword evidence="3" id="KW-0378">Hydrolase</keyword>
<keyword evidence="6" id="KW-0175">Coiled coil</keyword>
<dbReference type="Pfam" id="PF13086">
    <property type="entry name" value="AAA_11"/>
    <property type="match status" value="1"/>
</dbReference>
<dbReference type="EMBL" id="CP147248">
    <property type="protein sequence ID" value="WYJ85840.1"/>
    <property type="molecule type" value="Genomic_DNA"/>
</dbReference>
<evidence type="ECO:0000256" key="1">
    <source>
        <dbReference type="ARBA" id="ARBA00007913"/>
    </source>
</evidence>
<dbReference type="RefSeq" id="WP_086444254.1">
    <property type="nucleotide sequence ID" value="NZ_CP147248.1"/>
</dbReference>
<dbReference type="PANTHER" id="PTHR43788:SF8">
    <property type="entry name" value="DNA-BINDING PROTEIN SMUBP-2"/>
    <property type="match status" value="1"/>
</dbReference>
<evidence type="ECO:0000259" key="7">
    <source>
        <dbReference type="Pfam" id="PF13086"/>
    </source>
</evidence>
<dbReference type="InterPro" id="IPR050534">
    <property type="entry name" value="Coronavir_polyprotein_1ab"/>
</dbReference>
<comment type="similarity">
    <text evidence="1">Belongs to the DNA2/NAM7 helicase family.</text>
</comment>
<evidence type="ECO:0000256" key="6">
    <source>
        <dbReference type="SAM" id="Coils"/>
    </source>
</evidence>
<keyword evidence="2" id="KW-0547">Nucleotide-binding</keyword>
<evidence type="ECO:0000256" key="3">
    <source>
        <dbReference type="ARBA" id="ARBA00022801"/>
    </source>
</evidence>
<evidence type="ECO:0000256" key="5">
    <source>
        <dbReference type="ARBA" id="ARBA00022840"/>
    </source>
</evidence>
<accession>A0ABZ2T377</accession>
<feature type="domain" description="DNA2/NAM7 helicase helicase" evidence="7">
    <location>
        <begin position="317"/>
        <end position="605"/>
    </location>
</feature>
<keyword evidence="5" id="KW-0067">ATP-binding</keyword>
<dbReference type="InterPro" id="IPR041677">
    <property type="entry name" value="DNA2/NAM7_AAA_11"/>
</dbReference>
<dbReference type="Pfam" id="PF13087">
    <property type="entry name" value="AAA_12"/>
    <property type="match status" value="1"/>
</dbReference>